<dbReference type="PANTHER" id="PTHR43313:SF1">
    <property type="entry name" value="3BETA-HYDROXYSTEROID DEHYDROGENASE DHS-16"/>
    <property type="match status" value="1"/>
</dbReference>
<gene>
    <name evidence="1" type="ORF">G7B40_032490</name>
</gene>
<dbReference type="Pfam" id="PF00106">
    <property type="entry name" value="adh_short"/>
    <property type="match status" value="1"/>
</dbReference>
<reference evidence="2" key="1">
    <citation type="journal article" date="2021" name="Science">
        <title>Hunting the eagle killer: A cyanobacterial neurotoxin causes vacuolar myelinopathy.</title>
        <authorList>
            <person name="Breinlinger S."/>
            <person name="Phillips T.J."/>
            <person name="Haram B.N."/>
            <person name="Mares J."/>
            <person name="Martinez Yerena J.A."/>
            <person name="Hrouzek P."/>
            <person name="Sobotka R."/>
            <person name="Henderson W.M."/>
            <person name="Schmieder P."/>
            <person name="Williams S.M."/>
            <person name="Lauderdale J.D."/>
            <person name="Wilde H.D."/>
            <person name="Gerrin W."/>
            <person name="Kust A."/>
            <person name="Washington J.W."/>
            <person name="Wagner C."/>
            <person name="Geier B."/>
            <person name="Liebeke M."/>
            <person name="Enke H."/>
            <person name="Niedermeyer T.H.J."/>
            <person name="Wilde S.B."/>
        </authorList>
    </citation>
    <scope>NUCLEOTIDE SEQUENCE [LARGE SCALE GENOMIC DNA]</scope>
    <source>
        <strain evidence="2">Thurmond2011</strain>
    </source>
</reference>
<keyword evidence="2" id="KW-1185">Reference proteome</keyword>
<dbReference type="InterPro" id="IPR036291">
    <property type="entry name" value="NAD(P)-bd_dom_sf"/>
</dbReference>
<dbReference type="GO" id="GO:0008202">
    <property type="term" value="P:steroid metabolic process"/>
    <property type="evidence" value="ECO:0007669"/>
    <property type="project" value="TreeGrafter"/>
</dbReference>
<accession>A0AAP5IF40</accession>
<proteinExistence type="predicted"/>
<comment type="caution">
    <text evidence="1">The sequence shown here is derived from an EMBL/GenBank/DDBJ whole genome shotgun (WGS) entry which is preliminary data.</text>
</comment>
<dbReference type="PANTHER" id="PTHR43313">
    <property type="entry name" value="SHORT-CHAIN DEHYDROGENASE/REDUCTASE FAMILY 9C"/>
    <property type="match status" value="1"/>
</dbReference>
<dbReference type="Gene3D" id="3.40.50.720">
    <property type="entry name" value="NAD(P)-binding Rossmann-like Domain"/>
    <property type="match status" value="1"/>
</dbReference>
<dbReference type="SUPFAM" id="SSF51735">
    <property type="entry name" value="NAD(P)-binding Rossmann-fold domains"/>
    <property type="match status" value="1"/>
</dbReference>
<evidence type="ECO:0000313" key="2">
    <source>
        <dbReference type="Proteomes" id="UP000667802"/>
    </source>
</evidence>
<dbReference type="EMBL" id="JAALHA020000023">
    <property type="protein sequence ID" value="MDR9899244.1"/>
    <property type="molecule type" value="Genomic_DNA"/>
</dbReference>
<protein>
    <submittedName>
        <fullName evidence="1">SDR family NAD(P)-dependent oxidoreductase</fullName>
    </submittedName>
</protein>
<dbReference type="InterPro" id="IPR002347">
    <property type="entry name" value="SDR_fam"/>
</dbReference>
<name>A0AAP5IF40_9CYAN</name>
<dbReference type="RefSeq" id="WP_208352984.1">
    <property type="nucleotide sequence ID" value="NZ_JAALHA020000023.1"/>
</dbReference>
<sequence>MVIATKKAVFVTGASTGIGKACALHLDKLGFRVFASVRKEADADALKAIASTEFTPILMDIVDGASITLAAETIAAAVSDIGLAGLVNNAGTAIISPLELLEIRELRHQFEVNLFGQLAVTQAFLPLLRKSQGRVVNIGSIIGKVAVPFLGSNCAAKFGMEALTDVLRMELRPWGISVSIIEPGYVATPIWDKVVSIGNETAANLPPYERNLYSGAIASACKSILKSSKAGIQADFVAKAVAHALTSKNPKTRYLVGRDAKLAALVSKFLPDRVLDRVIAQ</sequence>
<dbReference type="PRINTS" id="PR00081">
    <property type="entry name" value="GDHRDH"/>
</dbReference>
<dbReference type="GO" id="GO:0016491">
    <property type="term" value="F:oxidoreductase activity"/>
    <property type="evidence" value="ECO:0007669"/>
    <property type="project" value="TreeGrafter"/>
</dbReference>
<organism evidence="1 2">
    <name type="scientific">Aetokthonos hydrillicola Thurmond2011</name>
    <dbReference type="NCBI Taxonomy" id="2712845"/>
    <lineage>
        <taxon>Bacteria</taxon>
        <taxon>Bacillati</taxon>
        <taxon>Cyanobacteriota</taxon>
        <taxon>Cyanophyceae</taxon>
        <taxon>Nostocales</taxon>
        <taxon>Hapalosiphonaceae</taxon>
        <taxon>Aetokthonos</taxon>
    </lineage>
</organism>
<dbReference type="Proteomes" id="UP000667802">
    <property type="component" value="Unassembled WGS sequence"/>
</dbReference>
<evidence type="ECO:0000313" key="1">
    <source>
        <dbReference type="EMBL" id="MDR9899244.1"/>
    </source>
</evidence>
<dbReference type="AlphaFoldDB" id="A0AAP5IF40"/>